<sequence>MTTLNHEEFIQATNEWKSCSENYQSIENLISTSNVIEFDIEQIQWLRDRNKYKEFCVEVGVFRENLILIFCPLNENGQKINEESYPYSSLVGCTGDIRLVETKEYTVVKHAVLSSDLRKIDDSANTYFPVANMPMLEQDKVVEAIESWRNEGMNWFYNECQKYERTSYRNIFERFYVPSENLYPPKANLNKFICSFGLKFSDVYQQMLVTLIFISFYNEGNLQNGLGQSVEMVSNTYDWSQPCPPVCKIPFE</sequence>
<proteinExistence type="predicted"/>
<dbReference type="Proteomes" id="UP001163719">
    <property type="component" value="Unassembled WGS sequence"/>
</dbReference>
<gene>
    <name evidence="1" type="ORF">OH806_01570</name>
</gene>
<comment type="caution">
    <text evidence="1">The sequence shown here is derived from an EMBL/GenBank/DDBJ whole genome shotgun (WGS) entry which is preliminary data.</text>
</comment>
<name>A0ABT3HJU0_9FLAO</name>
<accession>A0ABT3HJU0</accession>
<keyword evidence="2" id="KW-1185">Reference proteome</keyword>
<organism evidence="1 2">
    <name type="scientific">Chryseobacterium oryctis</name>
    <dbReference type="NCBI Taxonomy" id="2952618"/>
    <lineage>
        <taxon>Bacteria</taxon>
        <taxon>Pseudomonadati</taxon>
        <taxon>Bacteroidota</taxon>
        <taxon>Flavobacteriia</taxon>
        <taxon>Flavobacteriales</taxon>
        <taxon>Weeksellaceae</taxon>
        <taxon>Chryseobacterium group</taxon>
        <taxon>Chryseobacterium</taxon>
    </lineage>
</organism>
<protein>
    <submittedName>
        <fullName evidence="1">Uncharacterized protein</fullName>
    </submittedName>
</protein>
<evidence type="ECO:0000313" key="2">
    <source>
        <dbReference type="Proteomes" id="UP001163719"/>
    </source>
</evidence>
<dbReference type="EMBL" id="JAPDHV010000001">
    <property type="protein sequence ID" value="MCW3159968.1"/>
    <property type="molecule type" value="Genomic_DNA"/>
</dbReference>
<dbReference type="RefSeq" id="WP_264741938.1">
    <property type="nucleotide sequence ID" value="NZ_JAPDHV010000001.1"/>
</dbReference>
<reference evidence="1" key="1">
    <citation type="submission" date="2022-10" db="EMBL/GenBank/DDBJ databases">
        <title>Chryseobacterium babae sp. nov. isolated from the gut of the beetle Oryctes rhinoceros, and Chryseobacterium kimseyorum sp. nov., isolated from a stick insect rearing cage.</title>
        <authorList>
            <person name="Shelomi M."/>
            <person name="Han C.-J."/>
            <person name="Chen W.-M."/>
            <person name="Chen H.-K."/>
            <person name="Liaw S.-J."/>
            <person name="Muhle E."/>
            <person name="Clermont D."/>
        </authorList>
    </citation>
    <scope>NUCLEOTIDE SEQUENCE</scope>
    <source>
        <strain evidence="1">WLa1L2M3</strain>
    </source>
</reference>
<evidence type="ECO:0000313" key="1">
    <source>
        <dbReference type="EMBL" id="MCW3159968.1"/>
    </source>
</evidence>